<dbReference type="PANTHER" id="PTHR34135:SF2">
    <property type="entry name" value="LYSOZYME"/>
    <property type="match status" value="1"/>
</dbReference>
<evidence type="ECO:0000256" key="1">
    <source>
        <dbReference type="ARBA" id="ARBA00010646"/>
    </source>
</evidence>
<dbReference type="PROSITE" id="PS51904">
    <property type="entry name" value="GLYCOSYL_HYDROL_F25_2"/>
    <property type="match status" value="1"/>
</dbReference>
<sequence length="236" mass="26358">MPAASVLIVLVVYACLVVTGVLWPNRLFASGYTVRGVDVSSYQGEIDWRVLASEDLDFAYIKATEGSSYVDSRFEENWAGAAASGLKIGAYHFLSFESAGIDQLKHLVDTVPVDGDLPIAVDLEFYGRFFDEHPTTSAVRAILDPLLTGIKEHYGYDAVIYATPEAYDEYVRGAYDENPIWIRSVIGPANLPDERDWTFWQYSNRDRLRGYRGDEPFVDMNVFAGTAAELSGLTRR</sequence>
<dbReference type="PANTHER" id="PTHR34135">
    <property type="entry name" value="LYSOZYME"/>
    <property type="match status" value="1"/>
</dbReference>
<gene>
    <name evidence="4" type="ORF">SAMN04489806_1810</name>
</gene>
<organism evidence="4 5">
    <name type="scientific">Paramicrobacterium humi</name>
    <dbReference type="NCBI Taxonomy" id="640635"/>
    <lineage>
        <taxon>Bacteria</taxon>
        <taxon>Bacillati</taxon>
        <taxon>Actinomycetota</taxon>
        <taxon>Actinomycetes</taxon>
        <taxon>Micrococcales</taxon>
        <taxon>Microbacteriaceae</taxon>
        <taxon>Paramicrobacterium</taxon>
    </lineage>
</organism>
<dbReference type="InterPro" id="IPR017853">
    <property type="entry name" value="GH"/>
</dbReference>
<dbReference type="InterPro" id="IPR002053">
    <property type="entry name" value="Glyco_hydro_25"/>
</dbReference>
<evidence type="ECO:0000313" key="5">
    <source>
        <dbReference type="Proteomes" id="UP000199183"/>
    </source>
</evidence>
<evidence type="ECO:0000256" key="2">
    <source>
        <dbReference type="ARBA" id="ARBA00022801"/>
    </source>
</evidence>
<dbReference type="Pfam" id="PF01183">
    <property type="entry name" value="Glyco_hydro_25"/>
    <property type="match status" value="1"/>
</dbReference>
<dbReference type="GO" id="GO:0009253">
    <property type="term" value="P:peptidoglycan catabolic process"/>
    <property type="evidence" value="ECO:0007669"/>
    <property type="project" value="InterPro"/>
</dbReference>
<name>A0A1H4MBN6_9MICO</name>
<keyword evidence="3" id="KW-0326">Glycosidase</keyword>
<dbReference type="SMART" id="SM00641">
    <property type="entry name" value="Glyco_25"/>
    <property type="match status" value="1"/>
</dbReference>
<dbReference type="SUPFAM" id="SSF51445">
    <property type="entry name" value="(Trans)glycosidases"/>
    <property type="match status" value="1"/>
</dbReference>
<dbReference type="GO" id="GO:0003796">
    <property type="term" value="F:lysozyme activity"/>
    <property type="evidence" value="ECO:0007669"/>
    <property type="project" value="InterPro"/>
</dbReference>
<dbReference type="GO" id="GO:0016052">
    <property type="term" value="P:carbohydrate catabolic process"/>
    <property type="evidence" value="ECO:0007669"/>
    <property type="project" value="TreeGrafter"/>
</dbReference>
<dbReference type="InterPro" id="IPR018077">
    <property type="entry name" value="Glyco_hydro_fam25_subgr"/>
</dbReference>
<reference evidence="4 5" key="1">
    <citation type="submission" date="2016-10" db="EMBL/GenBank/DDBJ databases">
        <authorList>
            <person name="de Groot N.N."/>
        </authorList>
    </citation>
    <scope>NUCLEOTIDE SEQUENCE [LARGE SCALE GENOMIC DNA]</scope>
    <source>
        <strain evidence="4 5">DSM 21799</strain>
    </source>
</reference>
<evidence type="ECO:0000313" key="4">
    <source>
        <dbReference type="EMBL" id="SEB80154.1"/>
    </source>
</evidence>
<evidence type="ECO:0000256" key="3">
    <source>
        <dbReference type="ARBA" id="ARBA00023295"/>
    </source>
</evidence>
<dbReference type="AlphaFoldDB" id="A0A1H4MBN6"/>
<protein>
    <submittedName>
        <fullName evidence="4">Lysozyme</fullName>
    </submittedName>
</protein>
<proteinExistence type="inferred from homology"/>
<dbReference type="STRING" id="640635.SAMN04489806_1810"/>
<keyword evidence="5" id="KW-1185">Reference proteome</keyword>
<dbReference type="Gene3D" id="3.20.20.80">
    <property type="entry name" value="Glycosidases"/>
    <property type="match status" value="1"/>
</dbReference>
<dbReference type="GO" id="GO:0016998">
    <property type="term" value="P:cell wall macromolecule catabolic process"/>
    <property type="evidence" value="ECO:0007669"/>
    <property type="project" value="InterPro"/>
</dbReference>
<accession>A0A1H4MBN6</accession>
<comment type="similarity">
    <text evidence="1">Belongs to the glycosyl hydrolase 25 family.</text>
</comment>
<keyword evidence="2" id="KW-0378">Hydrolase</keyword>
<dbReference type="Proteomes" id="UP000199183">
    <property type="component" value="Unassembled WGS sequence"/>
</dbReference>
<dbReference type="EMBL" id="FNRY01000001">
    <property type="protein sequence ID" value="SEB80154.1"/>
    <property type="molecule type" value="Genomic_DNA"/>
</dbReference>